<reference evidence="2 3" key="1">
    <citation type="journal article" date="2016" name="Int. J. Syst. Evol. Microbiol.">
        <title>Desulfotomaculum ferrireducens sp. nov., a moderately thermophilic sulfate-reducing and dissimilatory Fe(III)-reducing bacterium isolated from compost.</title>
        <authorList>
            <person name="Yang G."/>
            <person name="Guo J."/>
            <person name="Zhuang L."/>
            <person name="Yuan Y."/>
            <person name="Zhou S."/>
        </authorList>
    </citation>
    <scope>NUCLEOTIDE SEQUENCE [LARGE SCALE GENOMIC DNA]</scope>
    <source>
        <strain evidence="2 3">GSS09</strain>
    </source>
</reference>
<dbReference type="SUPFAM" id="SSF53271">
    <property type="entry name" value="PRTase-like"/>
    <property type="match status" value="1"/>
</dbReference>
<dbReference type="EMBL" id="CP019698">
    <property type="protein sequence ID" value="AQS57747.1"/>
    <property type="molecule type" value="Genomic_DNA"/>
</dbReference>
<keyword evidence="2" id="KW-0808">Transferase</keyword>
<dbReference type="Proteomes" id="UP000189464">
    <property type="component" value="Chromosome"/>
</dbReference>
<dbReference type="KEGG" id="dfg:B0537_00585"/>
<proteinExistence type="predicted"/>
<keyword evidence="2" id="KW-0328">Glycosyltransferase</keyword>
<dbReference type="OrthoDB" id="9810066at2"/>
<dbReference type="InterPro" id="IPR000836">
    <property type="entry name" value="PRTase_dom"/>
</dbReference>
<dbReference type="Gene3D" id="3.40.50.2020">
    <property type="match status" value="1"/>
</dbReference>
<keyword evidence="3" id="KW-1185">Reference proteome</keyword>
<dbReference type="InterPro" id="IPR029057">
    <property type="entry name" value="PRTase-like"/>
</dbReference>
<dbReference type="Pfam" id="PF00156">
    <property type="entry name" value="Pribosyltran"/>
    <property type="match status" value="1"/>
</dbReference>
<dbReference type="CDD" id="cd06223">
    <property type="entry name" value="PRTases_typeI"/>
    <property type="match status" value="1"/>
</dbReference>
<dbReference type="AlphaFoldDB" id="A0A1S6ISK2"/>
<dbReference type="STRING" id="1833852.B0537_00585"/>
<evidence type="ECO:0000313" key="3">
    <source>
        <dbReference type="Proteomes" id="UP000189464"/>
    </source>
</evidence>
<evidence type="ECO:0000259" key="1">
    <source>
        <dbReference type="Pfam" id="PF00156"/>
    </source>
</evidence>
<dbReference type="GO" id="GO:0016757">
    <property type="term" value="F:glycosyltransferase activity"/>
    <property type="evidence" value="ECO:0007669"/>
    <property type="project" value="UniProtKB-KW"/>
</dbReference>
<organism evidence="2 3">
    <name type="scientific">Desulforamulus ferrireducens</name>
    <dbReference type="NCBI Taxonomy" id="1833852"/>
    <lineage>
        <taxon>Bacteria</taxon>
        <taxon>Bacillati</taxon>
        <taxon>Bacillota</taxon>
        <taxon>Clostridia</taxon>
        <taxon>Eubacteriales</taxon>
        <taxon>Peptococcaceae</taxon>
        <taxon>Desulforamulus</taxon>
    </lineage>
</organism>
<accession>A0A1S6ISK2</accession>
<evidence type="ECO:0000313" key="2">
    <source>
        <dbReference type="EMBL" id="AQS57747.1"/>
    </source>
</evidence>
<sequence length="215" mass="23668">MFNNRKDAGEQLGEALRKIDLGEGIVLAIPRGGVVVGAEVCRKLGYPLDIIIPKKVGLPHQPEVAIGAVTEDGTAIYNEELLRRLNISPQNLRPTVQKIIREIKRRMDLYRGTNTPPNLLNKDVILVDDGIATGATIVAALKSLKNSGCRSITLAVPVAPPDILAKLRQEVDHLVCLIEAEPFYAVGQFYKNFEQVDDEEVIELIQNKLPVQKSC</sequence>
<gene>
    <name evidence="2" type="ORF">B0537_00585</name>
</gene>
<feature type="domain" description="Phosphoribosyltransferase" evidence="1">
    <location>
        <begin position="16"/>
        <end position="172"/>
    </location>
</feature>
<dbReference type="Gene3D" id="3.30.1310.20">
    <property type="entry name" value="PRTase-like"/>
    <property type="match status" value="1"/>
</dbReference>
<protein>
    <submittedName>
        <fullName evidence="2">Phosphoribosyltransferase</fullName>
    </submittedName>
</protein>
<name>A0A1S6ISK2_9FIRM</name>